<sequence length="203" mass="23496">MTSIGVSTYKKQTSEFHSLPDKSQPQMNHKTILRHRNHRRPRIHLNSTRRLRESGWPSMITLASSPTASKEIDGGRDGSPFSLPFYFALIWDLCMVLCLSETYYLSVCLKKKKRRKEKKTKKEYICPNRGKRYTALDALRLVSPDDEYFQCESCNGELVAEGDKFAAQEMGDGDDNARRRHREKLKDMLQKIESLSSLLLNYS</sequence>
<feature type="transmembrane region" description="Helical" evidence="2">
    <location>
        <begin position="85"/>
        <end position="109"/>
    </location>
</feature>
<evidence type="ECO:0000256" key="2">
    <source>
        <dbReference type="SAM" id="Phobius"/>
    </source>
</evidence>
<dbReference type="GO" id="GO:0006367">
    <property type="term" value="P:transcription initiation at RNA polymerase II promoter"/>
    <property type="evidence" value="ECO:0007669"/>
    <property type="project" value="TreeGrafter"/>
</dbReference>
<dbReference type="AlphaFoldDB" id="A0A5J5BKS2"/>
<organism evidence="3 4">
    <name type="scientific">Nyssa sinensis</name>
    <dbReference type="NCBI Taxonomy" id="561372"/>
    <lineage>
        <taxon>Eukaryota</taxon>
        <taxon>Viridiplantae</taxon>
        <taxon>Streptophyta</taxon>
        <taxon>Embryophyta</taxon>
        <taxon>Tracheophyta</taxon>
        <taxon>Spermatophyta</taxon>
        <taxon>Magnoliopsida</taxon>
        <taxon>eudicotyledons</taxon>
        <taxon>Gunneridae</taxon>
        <taxon>Pentapetalae</taxon>
        <taxon>asterids</taxon>
        <taxon>Cornales</taxon>
        <taxon>Nyssaceae</taxon>
        <taxon>Nyssa</taxon>
    </lineage>
</organism>
<name>A0A5J5BKS2_9ASTE</name>
<dbReference type="PANTHER" id="PTHR13097">
    <property type="entry name" value="TRANSCRIPTION INITIATION FACTOR IIE, ALPHA SUBUNIT"/>
    <property type="match status" value="1"/>
</dbReference>
<proteinExistence type="predicted"/>
<keyword evidence="4" id="KW-1185">Reference proteome</keyword>
<keyword evidence="2" id="KW-0472">Membrane</keyword>
<dbReference type="EMBL" id="CM018035">
    <property type="protein sequence ID" value="KAA8542302.1"/>
    <property type="molecule type" value="Genomic_DNA"/>
</dbReference>
<evidence type="ECO:0000313" key="3">
    <source>
        <dbReference type="EMBL" id="KAA8542302.1"/>
    </source>
</evidence>
<reference evidence="3 4" key="1">
    <citation type="submission" date="2019-09" db="EMBL/GenBank/DDBJ databases">
        <title>A chromosome-level genome assembly of the Chinese tupelo Nyssa sinensis.</title>
        <authorList>
            <person name="Yang X."/>
            <person name="Kang M."/>
            <person name="Yang Y."/>
            <person name="Xiong H."/>
            <person name="Wang M."/>
            <person name="Zhang Z."/>
            <person name="Wang Z."/>
            <person name="Wu H."/>
            <person name="Ma T."/>
            <person name="Liu J."/>
            <person name="Xi Z."/>
        </authorList>
    </citation>
    <scope>NUCLEOTIDE SEQUENCE [LARGE SCALE GENOMIC DNA]</scope>
    <source>
        <strain evidence="3">J267</strain>
        <tissue evidence="3">Leaf</tissue>
    </source>
</reference>
<accession>A0A5J5BKS2</accession>
<keyword evidence="2" id="KW-0812">Transmembrane</keyword>
<dbReference type="OrthoDB" id="1736343at2759"/>
<keyword evidence="2" id="KW-1133">Transmembrane helix</keyword>
<evidence type="ECO:0000313" key="4">
    <source>
        <dbReference type="Proteomes" id="UP000325577"/>
    </source>
</evidence>
<dbReference type="Gene3D" id="3.30.40.10">
    <property type="entry name" value="Zinc/RING finger domain, C3HC4 (zinc finger)"/>
    <property type="match status" value="1"/>
</dbReference>
<evidence type="ECO:0008006" key="5">
    <source>
        <dbReference type="Google" id="ProtNLM"/>
    </source>
</evidence>
<evidence type="ECO:0000256" key="1">
    <source>
        <dbReference type="SAM" id="MobiDB-lite"/>
    </source>
</evidence>
<dbReference type="SUPFAM" id="SSF57783">
    <property type="entry name" value="Zinc beta-ribbon"/>
    <property type="match status" value="1"/>
</dbReference>
<feature type="region of interest" description="Disordered" evidence="1">
    <location>
        <begin position="1"/>
        <end position="26"/>
    </location>
</feature>
<protein>
    <recommendedName>
        <fullName evidence="5">Transcription initiation factor IIE subunit alpha N-terminal domain-containing protein</fullName>
    </recommendedName>
</protein>
<dbReference type="GO" id="GO:0005673">
    <property type="term" value="C:transcription factor TFIIE complex"/>
    <property type="evidence" value="ECO:0007669"/>
    <property type="project" value="TreeGrafter"/>
</dbReference>
<dbReference type="Proteomes" id="UP000325577">
    <property type="component" value="Linkage Group LG12"/>
</dbReference>
<dbReference type="InterPro" id="IPR013083">
    <property type="entry name" value="Znf_RING/FYVE/PHD"/>
</dbReference>
<gene>
    <name evidence="3" type="ORF">F0562_023562</name>
</gene>
<feature type="compositionally biased region" description="Polar residues" evidence="1">
    <location>
        <begin position="1"/>
        <end position="11"/>
    </location>
</feature>
<dbReference type="PANTHER" id="PTHR13097:SF7">
    <property type="entry name" value="GENERAL TRANSCRIPTION FACTOR IIE SUBUNIT 1"/>
    <property type="match status" value="1"/>
</dbReference>
<dbReference type="InterPro" id="IPR039997">
    <property type="entry name" value="TFE"/>
</dbReference>